<evidence type="ECO:0000313" key="4">
    <source>
        <dbReference type="Proteomes" id="UP000199687"/>
    </source>
</evidence>
<feature type="transmembrane region" description="Helical" evidence="1">
    <location>
        <begin position="128"/>
        <end position="154"/>
    </location>
</feature>
<dbReference type="Proteomes" id="UP000199687">
    <property type="component" value="Unassembled WGS sequence"/>
</dbReference>
<dbReference type="Gene3D" id="3.30.70.270">
    <property type="match status" value="1"/>
</dbReference>
<protein>
    <submittedName>
        <fullName evidence="3">Diguanylate cyclase (GGDEF) domain-containing protein</fullName>
    </submittedName>
</protein>
<dbReference type="SMART" id="SM00267">
    <property type="entry name" value="GGDEF"/>
    <property type="match status" value="1"/>
</dbReference>
<keyword evidence="1" id="KW-0472">Membrane</keyword>
<organism evidence="3 4">
    <name type="scientific">Gracilibacillus ureilyticus</name>
    <dbReference type="NCBI Taxonomy" id="531814"/>
    <lineage>
        <taxon>Bacteria</taxon>
        <taxon>Bacillati</taxon>
        <taxon>Bacillota</taxon>
        <taxon>Bacilli</taxon>
        <taxon>Bacillales</taxon>
        <taxon>Bacillaceae</taxon>
        <taxon>Gracilibacillus</taxon>
    </lineage>
</organism>
<sequence length="618" mass="71438">MVKASSKYKYLCYIIFLLLISMLEFYPLTIVFGITVSLAPFLYLAMIRLFGLRASLFATVFMSVVTYIFYQHDMWVFLSVLEVLVIGSLYKKKGKDLFTWSFVYSFLLIIIMLLAISFGSFTEISGKILVLNIFIGMISIIFAALVADMFCDYYPYIPFINRFVTERKPLHFGQIISYLLIFAAILPILVIIFFHARTLEEDLFQQWEQKTVQLEETLQTKAEEMDSIELKNYALDSEIEKARLKVELDRFTENENAGIYVLNEDLGFWIEAGSLSAGAHDIKRFSTGSIMKIEQNDYIWFPTEKPVLLDWTNANYIGKTKFLEKEVYLVIPLEEGIAEVVSNLKIYLFLCLIVLFVSLFFGLVTNQILSRALGTLTNITSDIPNKVGNEQTIDWKDTSIMEFSQLIGNVRIVAEKLRSMFYQTEVQNQLLIERTNRLMESEAKLFHLAHYDVLTNLPNRHYFYKTMEEQLEKRVNTPTKFAVIFLDLDNFKHINDTFGHSGGDDLLRTFAERLRNFEIENPYAKMFRLAGDEFVSIVDLASCNEINDVRQKLLEVINYPIKIQNKTVEFSASMGVSVFPEDGKTIDTLLHQADTLMYNQKSSHHQSQSTTVYEGEKE</sequence>
<dbReference type="InterPro" id="IPR000160">
    <property type="entry name" value="GGDEF_dom"/>
</dbReference>
<proteinExistence type="predicted"/>
<feature type="transmembrane region" description="Helical" evidence="1">
    <location>
        <begin position="102"/>
        <end position="122"/>
    </location>
</feature>
<dbReference type="AlphaFoldDB" id="A0A1H9P2A9"/>
<dbReference type="SUPFAM" id="SSF55073">
    <property type="entry name" value="Nucleotide cyclase"/>
    <property type="match status" value="1"/>
</dbReference>
<dbReference type="OrthoDB" id="9759607at2"/>
<keyword evidence="1" id="KW-1133">Transmembrane helix</keyword>
<keyword evidence="4" id="KW-1185">Reference proteome</keyword>
<feature type="domain" description="GGDEF" evidence="2">
    <location>
        <begin position="479"/>
        <end position="615"/>
    </location>
</feature>
<name>A0A1H9P2A9_9BACI</name>
<evidence type="ECO:0000256" key="1">
    <source>
        <dbReference type="SAM" id="Phobius"/>
    </source>
</evidence>
<dbReference type="PROSITE" id="PS50887">
    <property type="entry name" value="GGDEF"/>
    <property type="match status" value="1"/>
</dbReference>
<dbReference type="RefSeq" id="WP_089739968.1">
    <property type="nucleotide sequence ID" value="NZ_FOGL01000004.1"/>
</dbReference>
<feature type="transmembrane region" description="Helical" evidence="1">
    <location>
        <begin position="50"/>
        <end position="68"/>
    </location>
</feature>
<feature type="transmembrane region" description="Helical" evidence="1">
    <location>
        <begin position="346"/>
        <end position="364"/>
    </location>
</feature>
<keyword evidence="1" id="KW-0812">Transmembrane</keyword>
<gene>
    <name evidence="3" type="ORF">SAMN04487944_10471</name>
</gene>
<dbReference type="Pfam" id="PF00990">
    <property type="entry name" value="GGDEF"/>
    <property type="match status" value="1"/>
</dbReference>
<dbReference type="EMBL" id="FOGL01000004">
    <property type="protein sequence ID" value="SER42330.1"/>
    <property type="molecule type" value="Genomic_DNA"/>
</dbReference>
<evidence type="ECO:0000313" key="3">
    <source>
        <dbReference type="EMBL" id="SER42330.1"/>
    </source>
</evidence>
<accession>A0A1H9P2A9</accession>
<dbReference type="NCBIfam" id="TIGR00254">
    <property type="entry name" value="GGDEF"/>
    <property type="match status" value="1"/>
</dbReference>
<dbReference type="CDD" id="cd01949">
    <property type="entry name" value="GGDEF"/>
    <property type="match status" value="1"/>
</dbReference>
<reference evidence="3 4" key="1">
    <citation type="submission" date="2016-10" db="EMBL/GenBank/DDBJ databases">
        <authorList>
            <person name="de Groot N.N."/>
        </authorList>
    </citation>
    <scope>NUCLEOTIDE SEQUENCE [LARGE SCALE GENOMIC DNA]</scope>
    <source>
        <strain evidence="3 4">CGMCC 1.7727</strain>
    </source>
</reference>
<dbReference type="InterPro" id="IPR043128">
    <property type="entry name" value="Rev_trsase/Diguanyl_cyclase"/>
</dbReference>
<feature type="transmembrane region" description="Helical" evidence="1">
    <location>
        <begin position="13"/>
        <end position="43"/>
    </location>
</feature>
<feature type="transmembrane region" description="Helical" evidence="1">
    <location>
        <begin position="175"/>
        <end position="196"/>
    </location>
</feature>
<dbReference type="PANTHER" id="PTHR46663:SF2">
    <property type="entry name" value="GGDEF DOMAIN-CONTAINING PROTEIN"/>
    <property type="match status" value="1"/>
</dbReference>
<dbReference type="PANTHER" id="PTHR46663">
    <property type="entry name" value="DIGUANYLATE CYCLASE DGCT-RELATED"/>
    <property type="match status" value="1"/>
</dbReference>
<dbReference type="InterPro" id="IPR029787">
    <property type="entry name" value="Nucleotide_cyclase"/>
</dbReference>
<dbReference type="InterPro" id="IPR052163">
    <property type="entry name" value="DGC-Regulatory_Protein"/>
</dbReference>
<evidence type="ECO:0000259" key="2">
    <source>
        <dbReference type="PROSITE" id="PS50887"/>
    </source>
</evidence>
<dbReference type="STRING" id="531814.SAMN04487944_10471"/>